<accession>A0ABV6FG76</accession>
<evidence type="ECO:0000313" key="2">
    <source>
        <dbReference type="EMBL" id="MFC0252528.1"/>
    </source>
</evidence>
<evidence type="ECO:0000313" key="3">
    <source>
        <dbReference type="Proteomes" id="UP001589773"/>
    </source>
</evidence>
<gene>
    <name evidence="2" type="ORF">ACFFJK_11570</name>
</gene>
<dbReference type="Proteomes" id="UP001589773">
    <property type="component" value="Unassembled WGS sequence"/>
</dbReference>
<feature type="region of interest" description="Disordered" evidence="1">
    <location>
        <begin position="1"/>
        <end position="84"/>
    </location>
</feature>
<protein>
    <submittedName>
        <fullName evidence="2">Uncharacterized protein</fullName>
    </submittedName>
</protein>
<dbReference type="EMBL" id="JBHLWP010000011">
    <property type="protein sequence ID" value="MFC0252528.1"/>
    <property type="molecule type" value="Genomic_DNA"/>
</dbReference>
<proteinExistence type="predicted"/>
<sequence>MESRSDVTQHHHHHHGHDHDHDHEHGHVQQHPGQGHLAPRRPSREELSHIQGWGADLDRKNRPAVPMERTPPRFIDAKPGDPPQQQERVEILVSPERPGITPIFGTAQPPSGLSGMIRRLAFKSTENDLRHWMLLLLADRVNVVEGVVDDLARGHVPNILGEMGIKSEMKHNPAGLAKKVAIAAAVVGTAVYLMNRRDREDSRYEGSRYEGDRYGKRYYR</sequence>
<feature type="compositionally biased region" description="Basic and acidic residues" evidence="1">
    <location>
        <begin position="17"/>
        <end position="27"/>
    </location>
</feature>
<comment type="caution">
    <text evidence="2">The sequence shown here is derived from an EMBL/GenBank/DDBJ whole genome shotgun (WGS) entry which is preliminary data.</text>
</comment>
<evidence type="ECO:0000256" key="1">
    <source>
        <dbReference type="SAM" id="MobiDB-lite"/>
    </source>
</evidence>
<reference evidence="2 3" key="1">
    <citation type="submission" date="2024-09" db="EMBL/GenBank/DDBJ databases">
        <authorList>
            <person name="Sun Q."/>
            <person name="Mori K."/>
        </authorList>
    </citation>
    <scope>NUCLEOTIDE SEQUENCE [LARGE SCALE GENOMIC DNA]</scope>
    <source>
        <strain evidence="2 3">CCM 7792</strain>
    </source>
</reference>
<keyword evidence="3" id="KW-1185">Reference proteome</keyword>
<name>A0ABV6FG76_9BURK</name>
<organism evidence="2 3">
    <name type="scientific">Massilia consociata</name>
    <dbReference type="NCBI Taxonomy" id="760117"/>
    <lineage>
        <taxon>Bacteria</taxon>
        <taxon>Pseudomonadati</taxon>
        <taxon>Pseudomonadota</taxon>
        <taxon>Betaproteobacteria</taxon>
        <taxon>Burkholderiales</taxon>
        <taxon>Oxalobacteraceae</taxon>
        <taxon>Telluria group</taxon>
        <taxon>Massilia</taxon>
    </lineage>
</organism>
<dbReference type="RefSeq" id="WP_379679300.1">
    <property type="nucleotide sequence ID" value="NZ_JBHLWP010000011.1"/>
</dbReference>